<dbReference type="Proteomes" id="UP000256900">
    <property type="component" value="Unassembled WGS sequence"/>
</dbReference>
<evidence type="ECO:0000259" key="5">
    <source>
        <dbReference type="PROSITE" id="PS50893"/>
    </source>
</evidence>
<dbReference type="InterPro" id="IPR018632">
    <property type="entry name" value="AAA-associated_dom_C"/>
</dbReference>
<dbReference type="SMART" id="SM00382">
    <property type="entry name" value="AAA"/>
    <property type="match status" value="1"/>
</dbReference>
<organism evidence="6 7">
    <name type="scientific">Methylovirgula ligni</name>
    <dbReference type="NCBI Taxonomy" id="569860"/>
    <lineage>
        <taxon>Bacteria</taxon>
        <taxon>Pseudomonadati</taxon>
        <taxon>Pseudomonadota</taxon>
        <taxon>Alphaproteobacteria</taxon>
        <taxon>Hyphomicrobiales</taxon>
        <taxon>Beijerinckiaceae</taxon>
        <taxon>Methylovirgula</taxon>
    </lineage>
</organism>
<dbReference type="InterPro" id="IPR003439">
    <property type="entry name" value="ABC_transporter-like_ATP-bd"/>
</dbReference>
<dbReference type="CDD" id="cd03293">
    <property type="entry name" value="ABC_NrtD_SsuB_transporters"/>
    <property type="match status" value="1"/>
</dbReference>
<dbReference type="RefSeq" id="WP_115834688.1">
    <property type="nucleotide sequence ID" value="NZ_CP025086.1"/>
</dbReference>
<dbReference type="SUPFAM" id="SSF52540">
    <property type="entry name" value="P-loop containing nucleoside triphosphate hydrolases"/>
    <property type="match status" value="1"/>
</dbReference>
<keyword evidence="2" id="KW-0813">Transport</keyword>
<dbReference type="Pfam" id="PF09821">
    <property type="entry name" value="AAA_assoc_C"/>
    <property type="match status" value="1"/>
</dbReference>
<dbReference type="GO" id="GO:0005524">
    <property type="term" value="F:ATP binding"/>
    <property type="evidence" value="ECO:0007669"/>
    <property type="project" value="UniProtKB-KW"/>
</dbReference>
<name>A0A3D9Z1X7_9HYPH</name>
<dbReference type="InterPro" id="IPR050166">
    <property type="entry name" value="ABC_transporter_ATP-bind"/>
</dbReference>
<evidence type="ECO:0000313" key="6">
    <source>
        <dbReference type="EMBL" id="REF88835.1"/>
    </source>
</evidence>
<keyword evidence="4 6" id="KW-0067">ATP-binding</keyword>
<dbReference type="Gene3D" id="3.40.50.300">
    <property type="entry name" value="P-loop containing nucleotide triphosphate hydrolases"/>
    <property type="match status" value="1"/>
</dbReference>
<dbReference type="AlphaFoldDB" id="A0A3D9Z1X7"/>
<evidence type="ECO:0000256" key="2">
    <source>
        <dbReference type="ARBA" id="ARBA00022448"/>
    </source>
</evidence>
<comment type="caution">
    <text evidence="6">The sequence shown here is derived from an EMBL/GenBank/DDBJ whole genome shotgun (WGS) entry which is preliminary data.</text>
</comment>
<feature type="domain" description="ABC transporter" evidence="5">
    <location>
        <begin position="16"/>
        <end position="251"/>
    </location>
</feature>
<keyword evidence="3" id="KW-0547">Nucleotide-binding</keyword>
<dbReference type="Pfam" id="PF00005">
    <property type="entry name" value="ABC_tran"/>
    <property type="match status" value="1"/>
</dbReference>
<proteinExistence type="inferred from homology"/>
<dbReference type="PANTHER" id="PTHR42788:SF13">
    <property type="entry name" value="ALIPHATIC SULFONATES IMPORT ATP-BINDING PROTEIN SSUB"/>
    <property type="match status" value="1"/>
</dbReference>
<dbReference type="PROSITE" id="PS50893">
    <property type="entry name" value="ABC_TRANSPORTER_2"/>
    <property type="match status" value="1"/>
</dbReference>
<protein>
    <submittedName>
        <fullName evidence="6">NitT/TauT family transport system ATP-binding protein</fullName>
    </submittedName>
</protein>
<dbReference type="InterPro" id="IPR027417">
    <property type="entry name" value="P-loop_NTPase"/>
</dbReference>
<reference evidence="6 7" key="1">
    <citation type="submission" date="2018-08" db="EMBL/GenBank/DDBJ databases">
        <title>Genomic Encyclopedia of Type Strains, Phase IV (KMG-IV): sequencing the most valuable type-strain genomes for metagenomic binning, comparative biology and taxonomic classification.</title>
        <authorList>
            <person name="Goeker M."/>
        </authorList>
    </citation>
    <scope>NUCLEOTIDE SEQUENCE [LARGE SCALE GENOMIC DNA]</scope>
    <source>
        <strain evidence="6 7">BW863</strain>
    </source>
</reference>
<evidence type="ECO:0000256" key="3">
    <source>
        <dbReference type="ARBA" id="ARBA00022741"/>
    </source>
</evidence>
<dbReference type="GO" id="GO:0016887">
    <property type="term" value="F:ATP hydrolysis activity"/>
    <property type="evidence" value="ECO:0007669"/>
    <property type="project" value="InterPro"/>
</dbReference>
<evidence type="ECO:0000256" key="4">
    <source>
        <dbReference type="ARBA" id="ARBA00022840"/>
    </source>
</evidence>
<sequence length="445" mass="48326">MSKTGETSAATGDVELDIRHVRQTYARTSGAPLLVLDDINLTLREGEIVGLLGRSGCGKSTLLRLVSGLAAPASGEVLYRGKAVDGPVDGIAMVFQTFALFPWLTVLQNVQAGLDAKGVPEEEARKRALAAIELIGLDGFEGAYPRELSGGMRQRVGFARALVVDPTVLLMDEPFSALDVLTGETLRGDFMDLWVAGHLSIKSLLLVTHNIEEAVFMSDRILILAPNPGRIAAEFTVALPRPRQRLSNEFRDMVDDIYARMTAGPVPGADGKARAPLASIGTQLPIISAARIAGMPEILLSPPFGGQADLPALTARLHLPTADLFHLVEITQMLGFAELRDGDLHLTAAGRAFAEADMGDRKRIFAEHLLRTVPLAAHIRHVLDERPNHIAPRSRFLAELEDHLGREDAERTLNIVIDWGRYADCFAYDGPHRTFSLTPHEPEAT</sequence>
<gene>
    <name evidence="6" type="ORF">DES32_0043</name>
</gene>
<keyword evidence="7" id="KW-1185">Reference proteome</keyword>
<evidence type="ECO:0000313" key="7">
    <source>
        <dbReference type="Proteomes" id="UP000256900"/>
    </source>
</evidence>
<comment type="similarity">
    <text evidence="1">Belongs to the ABC transporter superfamily.</text>
</comment>
<accession>A0A3D9Z1X7</accession>
<dbReference type="EMBL" id="QUMO01000001">
    <property type="protein sequence ID" value="REF88835.1"/>
    <property type="molecule type" value="Genomic_DNA"/>
</dbReference>
<evidence type="ECO:0000256" key="1">
    <source>
        <dbReference type="ARBA" id="ARBA00005417"/>
    </source>
</evidence>
<dbReference type="InterPro" id="IPR003593">
    <property type="entry name" value="AAA+_ATPase"/>
</dbReference>
<dbReference type="PANTHER" id="PTHR42788">
    <property type="entry name" value="TAURINE IMPORT ATP-BINDING PROTEIN-RELATED"/>
    <property type="match status" value="1"/>
</dbReference>
<dbReference type="OrthoDB" id="9807242at2"/>
<dbReference type="InterPro" id="IPR017871">
    <property type="entry name" value="ABC_transporter-like_CS"/>
</dbReference>
<dbReference type="PROSITE" id="PS00211">
    <property type="entry name" value="ABC_TRANSPORTER_1"/>
    <property type="match status" value="1"/>
</dbReference>